<dbReference type="Proteomes" id="UP001303889">
    <property type="component" value="Unassembled WGS sequence"/>
</dbReference>
<accession>A0AAN6RPD8</accession>
<reference evidence="2" key="1">
    <citation type="journal article" date="2023" name="Mol. Phylogenet. Evol.">
        <title>Genome-scale phylogeny and comparative genomics of the fungal order Sordariales.</title>
        <authorList>
            <person name="Hensen N."/>
            <person name="Bonometti L."/>
            <person name="Westerberg I."/>
            <person name="Brannstrom I.O."/>
            <person name="Guillou S."/>
            <person name="Cros-Aarteil S."/>
            <person name="Calhoun S."/>
            <person name="Haridas S."/>
            <person name="Kuo A."/>
            <person name="Mondo S."/>
            <person name="Pangilinan J."/>
            <person name="Riley R."/>
            <person name="LaButti K."/>
            <person name="Andreopoulos B."/>
            <person name="Lipzen A."/>
            <person name="Chen C."/>
            <person name="Yan M."/>
            <person name="Daum C."/>
            <person name="Ng V."/>
            <person name="Clum A."/>
            <person name="Steindorff A."/>
            <person name="Ohm R.A."/>
            <person name="Martin F."/>
            <person name="Silar P."/>
            <person name="Natvig D.O."/>
            <person name="Lalanne C."/>
            <person name="Gautier V."/>
            <person name="Ament-Velasquez S.L."/>
            <person name="Kruys A."/>
            <person name="Hutchinson M.I."/>
            <person name="Powell A.J."/>
            <person name="Barry K."/>
            <person name="Miller A.N."/>
            <person name="Grigoriev I.V."/>
            <person name="Debuchy R."/>
            <person name="Gladieux P."/>
            <person name="Hiltunen Thoren M."/>
            <person name="Johannesson H."/>
        </authorList>
    </citation>
    <scope>NUCLEOTIDE SEQUENCE</scope>
    <source>
        <strain evidence="2">CBS 103.79</strain>
    </source>
</reference>
<evidence type="ECO:0000256" key="1">
    <source>
        <dbReference type="SAM" id="SignalP"/>
    </source>
</evidence>
<comment type="caution">
    <text evidence="2">The sequence shown here is derived from an EMBL/GenBank/DDBJ whole genome shotgun (WGS) entry which is preliminary data.</text>
</comment>
<feature type="signal peptide" evidence="1">
    <location>
        <begin position="1"/>
        <end position="30"/>
    </location>
</feature>
<proteinExistence type="predicted"/>
<dbReference type="EMBL" id="MU856208">
    <property type="protein sequence ID" value="KAK3897291.1"/>
    <property type="molecule type" value="Genomic_DNA"/>
</dbReference>
<feature type="chain" id="PRO_5042948765" evidence="1">
    <location>
        <begin position="31"/>
        <end position="82"/>
    </location>
</feature>
<name>A0AAN6RPD8_9PEZI</name>
<reference evidence="2" key="2">
    <citation type="submission" date="2023-05" db="EMBL/GenBank/DDBJ databases">
        <authorList>
            <consortium name="Lawrence Berkeley National Laboratory"/>
            <person name="Steindorff A."/>
            <person name="Hensen N."/>
            <person name="Bonometti L."/>
            <person name="Westerberg I."/>
            <person name="Brannstrom I.O."/>
            <person name="Guillou S."/>
            <person name="Cros-Aarteil S."/>
            <person name="Calhoun S."/>
            <person name="Haridas S."/>
            <person name="Kuo A."/>
            <person name="Mondo S."/>
            <person name="Pangilinan J."/>
            <person name="Riley R."/>
            <person name="Labutti K."/>
            <person name="Andreopoulos B."/>
            <person name="Lipzen A."/>
            <person name="Chen C."/>
            <person name="Yanf M."/>
            <person name="Daum C."/>
            <person name="Ng V."/>
            <person name="Clum A."/>
            <person name="Ohm R."/>
            <person name="Martin F."/>
            <person name="Silar P."/>
            <person name="Natvig D."/>
            <person name="Lalanne C."/>
            <person name="Gautier V."/>
            <person name="Ament-Velasquez S.L."/>
            <person name="Kruys A."/>
            <person name="Hutchinson M.I."/>
            <person name="Powell A.J."/>
            <person name="Barry K."/>
            <person name="Miller A.N."/>
            <person name="Grigoriev I.V."/>
            <person name="Debuchy R."/>
            <person name="Gladieux P."/>
            <person name="Thoren M.H."/>
            <person name="Johannesson H."/>
        </authorList>
    </citation>
    <scope>NUCLEOTIDE SEQUENCE</scope>
    <source>
        <strain evidence="2">CBS 103.79</strain>
    </source>
</reference>
<sequence length="82" mass="9500">MTLHFMRVVTHTRMWAFTKLSALLTVWKEAGEGCGNDENWCLFCELALKDIQSHLTAIDEQTRMTFDLGIFGYQWLSGTGYY</sequence>
<evidence type="ECO:0000313" key="3">
    <source>
        <dbReference type="Proteomes" id="UP001303889"/>
    </source>
</evidence>
<evidence type="ECO:0000313" key="2">
    <source>
        <dbReference type="EMBL" id="KAK3897291.1"/>
    </source>
</evidence>
<keyword evidence="3" id="KW-1185">Reference proteome</keyword>
<keyword evidence="1" id="KW-0732">Signal</keyword>
<organism evidence="2 3">
    <name type="scientific">Staphylotrichum tortipilum</name>
    <dbReference type="NCBI Taxonomy" id="2831512"/>
    <lineage>
        <taxon>Eukaryota</taxon>
        <taxon>Fungi</taxon>
        <taxon>Dikarya</taxon>
        <taxon>Ascomycota</taxon>
        <taxon>Pezizomycotina</taxon>
        <taxon>Sordariomycetes</taxon>
        <taxon>Sordariomycetidae</taxon>
        <taxon>Sordariales</taxon>
        <taxon>Chaetomiaceae</taxon>
        <taxon>Staphylotrichum</taxon>
    </lineage>
</organism>
<dbReference type="AlphaFoldDB" id="A0AAN6RPD8"/>
<protein>
    <submittedName>
        <fullName evidence="2">Uncharacterized protein</fullName>
    </submittedName>
</protein>
<gene>
    <name evidence="2" type="ORF">C8A05DRAFT_39162</name>
</gene>